<dbReference type="OrthoDB" id="79687at2759"/>
<dbReference type="Proteomes" id="UP000005222">
    <property type="component" value="Chromosome J"/>
</dbReference>
<dbReference type="Pfam" id="PF00069">
    <property type="entry name" value="Pkinase"/>
    <property type="match status" value="1"/>
</dbReference>
<feature type="region of interest" description="Disordered" evidence="1">
    <location>
        <begin position="749"/>
        <end position="842"/>
    </location>
</feature>
<keyword evidence="4" id="KW-1185">Reference proteome</keyword>
<dbReference type="eggNOG" id="KOG2137">
    <property type="taxonomic scope" value="Eukaryota"/>
</dbReference>
<reference evidence="3 4" key="1">
    <citation type="journal article" date="2012" name="G3 (Bethesda)">
        <title>Pichia sorbitophila, an interspecies yeast hybrid reveals early steps of genome resolution following polyploidization.</title>
        <authorList>
            <person name="Leh Louis V."/>
            <person name="Despons L."/>
            <person name="Friedrich A."/>
            <person name="Martin T."/>
            <person name="Durrens P."/>
            <person name="Casaregola S."/>
            <person name="Neuveglise C."/>
            <person name="Fairhead C."/>
            <person name="Marck C."/>
            <person name="Cruz J.A."/>
            <person name="Straub M.L."/>
            <person name="Kugler V."/>
            <person name="Sacerdot C."/>
            <person name="Uzunov Z."/>
            <person name="Thierry A."/>
            <person name="Weiss S."/>
            <person name="Bleykasten C."/>
            <person name="De Montigny J."/>
            <person name="Jacques N."/>
            <person name="Jung P."/>
            <person name="Lemaire M."/>
            <person name="Mallet S."/>
            <person name="Morel G."/>
            <person name="Richard G.F."/>
            <person name="Sarkar A."/>
            <person name="Savel G."/>
            <person name="Schacherer J."/>
            <person name="Seret M.L."/>
            <person name="Talla E."/>
            <person name="Samson G."/>
            <person name="Jubin C."/>
            <person name="Poulain J."/>
            <person name="Vacherie B."/>
            <person name="Barbe V."/>
            <person name="Pelletier E."/>
            <person name="Sherman D.J."/>
            <person name="Westhof E."/>
            <person name="Weissenbach J."/>
            <person name="Baret P.V."/>
            <person name="Wincker P."/>
            <person name="Gaillardin C."/>
            <person name="Dujon B."/>
            <person name="Souciet J.L."/>
        </authorList>
    </citation>
    <scope>NUCLEOTIDE SEQUENCE [LARGE SCALE GENOMIC DNA]</scope>
    <source>
        <strain evidence="4">ATCC MYA-4447 / BCRC 22081 / CBS 7064 / NBRC 10061 / NRRL Y-12695</strain>
    </source>
</reference>
<dbReference type="AlphaFoldDB" id="G8YBQ2"/>
<dbReference type="PANTHER" id="PTHR12984">
    <property type="entry name" value="SCY1-RELATED S/T PROTEIN KINASE-LIKE"/>
    <property type="match status" value="1"/>
</dbReference>
<organism evidence="3 4">
    <name type="scientific">Pichia sorbitophila (strain ATCC MYA-4447 / BCRC 22081 / CBS 7064 / NBRC 10061 / NRRL Y-12695)</name>
    <name type="common">Hybrid yeast</name>
    <dbReference type="NCBI Taxonomy" id="559304"/>
    <lineage>
        <taxon>Eukaryota</taxon>
        <taxon>Fungi</taxon>
        <taxon>Dikarya</taxon>
        <taxon>Ascomycota</taxon>
        <taxon>Saccharomycotina</taxon>
        <taxon>Pichiomycetes</taxon>
        <taxon>Debaryomycetaceae</taxon>
        <taxon>Millerozyma</taxon>
    </lineage>
</organism>
<gene>
    <name evidence="3" type="primary">Piso0_002107</name>
    <name evidence="3" type="ORF">GNLVRS01_PISO0J04827g</name>
</gene>
<feature type="compositionally biased region" description="Polar residues" evidence="1">
    <location>
        <begin position="799"/>
        <end position="823"/>
    </location>
</feature>
<evidence type="ECO:0000256" key="1">
    <source>
        <dbReference type="SAM" id="MobiDB-lite"/>
    </source>
</evidence>
<dbReference type="PANTHER" id="PTHR12984:SF6">
    <property type="entry name" value="SCY1-LIKE PROTEIN 2"/>
    <property type="match status" value="1"/>
</dbReference>
<protein>
    <submittedName>
        <fullName evidence="3">Piso0_002107 protein</fullName>
    </submittedName>
</protein>
<dbReference type="GO" id="GO:0005524">
    <property type="term" value="F:ATP binding"/>
    <property type="evidence" value="ECO:0007669"/>
    <property type="project" value="InterPro"/>
</dbReference>
<accession>G8YBQ2</accession>
<feature type="compositionally biased region" description="Polar residues" evidence="1">
    <location>
        <begin position="712"/>
        <end position="730"/>
    </location>
</feature>
<feature type="compositionally biased region" description="Low complexity" evidence="1">
    <location>
        <begin position="824"/>
        <end position="842"/>
    </location>
</feature>
<dbReference type="PROSITE" id="PS50011">
    <property type="entry name" value="PROTEIN_KINASE_DOM"/>
    <property type="match status" value="1"/>
</dbReference>
<dbReference type="HOGENOM" id="CLU_008724_3_0_1"/>
<dbReference type="SMART" id="SM00220">
    <property type="entry name" value="S_TKc"/>
    <property type="match status" value="1"/>
</dbReference>
<sequence>MFRSVFKTGIRANYLLSDHPSFVSEPWSVYPAKSKASGQVVSVFIFDKSKFESQVSRISSVTSGGKHTKSIIYECYERIRFEVGQLVKLRHPQVLTILEVLEETKSKFIFVTESVSDTLFTANFQKDMDSITIQKGLVQLCKGLKFLHEQCNSVHLNIQPSSIYINSSGDWKIAGLRFIQDLRSDVVDQDNFSPFAGSSIPFVNLNMNFTAPELVLDTHQKLDLANDMWSLACLIYYLYNDGESLINCFDINSLSDYKTEIRKFESKFYNQRFSNLKHLFKNIPEEFHYAVQQLLSRYPHDRLTIDSFIASDVFSNPTIKAMLFVDEFSTKSLQDKLTFMKGLLSKEGTQGNILQTFPSSFLNGKMLPLFVDSVVTEASLAETKGITPEVDDFLQSTLRIIFKIGSTLSGLSFQDRIYSTLLSAGEKGRKGGNKNFKTLISLSIKIRLEVVNHIPLFVSKLKENQISNLIKSSFELCLTSSPQELQSQKDLQIKLQDSLLATVPTFVQKLDFPYVKKEFIPLICTVFKTTTILTTKIATIKCFSNLIDLKIVDTIIASEQLLPILQNMKSRNILIVEQVLKLFLKLNENPNVNLDLEVMVESVLQQSYKLVFSCNDCSKKEFQSLLNMVNEIQKKLVTTKLNSLPVTRERAPIKDQQATFDSLINSQTINDDYVREKTPSPAATVMVPKKLSSEDKPAPKKVQPLSLKPKSAPNQHNRAPNLTSSLSFGATSADNNSANKSILDSLNGTFNKPATNQDADEYDDFQSSSGPVPKASSTSPVTSFSSSAKVSSATASPPGFSSNMVLQPKSATSQSRLQGNTAYSSMNNNPSANGNSNVLDFF</sequence>
<dbReference type="OMA" id="MAHKCIP"/>
<feature type="domain" description="Protein kinase" evidence="2">
    <location>
        <begin position="1"/>
        <end position="319"/>
    </location>
</feature>
<feature type="region of interest" description="Disordered" evidence="1">
    <location>
        <begin position="675"/>
        <end position="730"/>
    </location>
</feature>
<name>G8YBQ2_PICSO</name>
<dbReference type="Gene3D" id="1.10.510.10">
    <property type="entry name" value="Transferase(Phosphotransferase) domain 1"/>
    <property type="match status" value="1"/>
</dbReference>
<feature type="compositionally biased region" description="Low complexity" evidence="1">
    <location>
        <begin position="774"/>
        <end position="798"/>
    </location>
</feature>
<dbReference type="InterPro" id="IPR011989">
    <property type="entry name" value="ARM-like"/>
</dbReference>
<evidence type="ECO:0000259" key="2">
    <source>
        <dbReference type="PROSITE" id="PS50011"/>
    </source>
</evidence>
<dbReference type="InParanoid" id="G8YBQ2"/>
<evidence type="ECO:0000313" key="3">
    <source>
        <dbReference type="EMBL" id="CCE82383.1"/>
    </source>
</evidence>
<dbReference type="SUPFAM" id="SSF56112">
    <property type="entry name" value="Protein kinase-like (PK-like)"/>
    <property type="match status" value="1"/>
</dbReference>
<dbReference type="GO" id="GO:0004672">
    <property type="term" value="F:protein kinase activity"/>
    <property type="evidence" value="ECO:0007669"/>
    <property type="project" value="InterPro"/>
</dbReference>
<dbReference type="Gene3D" id="3.30.200.20">
    <property type="entry name" value="Phosphorylase Kinase, domain 1"/>
    <property type="match status" value="1"/>
</dbReference>
<proteinExistence type="predicted"/>
<dbReference type="Gene3D" id="1.25.10.10">
    <property type="entry name" value="Leucine-rich Repeat Variant"/>
    <property type="match status" value="1"/>
</dbReference>
<dbReference type="InterPro" id="IPR000719">
    <property type="entry name" value="Prot_kinase_dom"/>
</dbReference>
<dbReference type="FunCoup" id="G8YBQ2">
    <property type="interactions" value="1352"/>
</dbReference>
<dbReference type="InterPro" id="IPR011009">
    <property type="entry name" value="Kinase-like_dom_sf"/>
</dbReference>
<dbReference type="EMBL" id="FO082050">
    <property type="protein sequence ID" value="CCE82383.1"/>
    <property type="molecule type" value="Genomic_DNA"/>
</dbReference>
<dbReference type="InterPro" id="IPR051177">
    <property type="entry name" value="CIK-Related_Protein"/>
</dbReference>
<evidence type="ECO:0000313" key="4">
    <source>
        <dbReference type="Proteomes" id="UP000005222"/>
    </source>
</evidence>